<dbReference type="InterPro" id="IPR001789">
    <property type="entry name" value="Sig_transdc_resp-reg_receiver"/>
</dbReference>
<dbReference type="Pfam" id="PF00072">
    <property type="entry name" value="Response_reg"/>
    <property type="match status" value="1"/>
</dbReference>
<dbReference type="SUPFAM" id="SSF52172">
    <property type="entry name" value="CheY-like"/>
    <property type="match status" value="1"/>
</dbReference>
<dbReference type="PANTHER" id="PTHR44591">
    <property type="entry name" value="STRESS RESPONSE REGULATOR PROTEIN 1"/>
    <property type="match status" value="1"/>
</dbReference>
<sequence>MECADTHEGEAGVARILVIDDDRDIVRLAAIRLSRIGHTVEERYDGATGLAAIRELRPDLAIVDWMMPGLDGIAVAQAVRADSATSAIPLVLLTARSDPAEHEYARTQGFSDVVTKPFTKTQLFDAVAALLPVTN</sequence>
<keyword evidence="5" id="KW-1185">Reference proteome</keyword>
<dbReference type="EMBL" id="BAAAPL010000002">
    <property type="protein sequence ID" value="GAA1706496.1"/>
    <property type="molecule type" value="Genomic_DNA"/>
</dbReference>
<accession>A0ABN2IK29</accession>
<gene>
    <name evidence="4" type="ORF">GCM10009808_25640</name>
</gene>
<dbReference type="Proteomes" id="UP001501690">
    <property type="component" value="Unassembled WGS sequence"/>
</dbReference>
<comment type="caution">
    <text evidence="4">The sequence shown here is derived from an EMBL/GenBank/DDBJ whole genome shotgun (WGS) entry which is preliminary data.</text>
</comment>
<dbReference type="CDD" id="cd17574">
    <property type="entry name" value="REC_OmpR"/>
    <property type="match status" value="1"/>
</dbReference>
<dbReference type="Gene3D" id="3.40.50.2300">
    <property type="match status" value="1"/>
</dbReference>
<dbReference type="InterPro" id="IPR011006">
    <property type="entry name" value="CheY-like_superfamily"/>
</dbReference>
<dbReference type="InterPro" id="IPR050595">
    <property type="entry name" value="Bact_response_regulator"/>
</dbReference>
<protein>
    <recommendedName>
        <fullName evidence="3">Response regulatory domain-containing protein</fullName>
    </recommendedName>
</protein>
<proteinExistence type="predicted"/>
<keyword evidence="1 2" id="KW-0597">Phosphoprotein</keyword>
<dbReference type="PROSITE" id="PS50110">
    <property type="entry name" value="RESPONSE_REGULATORY"/>
    <property type="match status" value="1"/>
</dbReference>
<feature type="domain" description="Response regulatory" evidence="3">
    <location>
        <begin position="15"/>
        <end position="131"/>
    </location>
</feature>
<evidence type="ECO:0000259" key="3">
    <source>
        <dbReference type="PROSITE" id="PS50110"/>
    </source>
</evidence>
<reference evidence="4 5" key="1">
    <citation type="journal article" date="2019" name="Int. J. Syst. Evol. Microbiol.">
        <title>The Global Catalogue of Microorganisms (GCM) 10K type strain sequencing project: providing services to taxonomists for standard genome sequencing and annotation.</title>
        <authorList>
            <consortium name="The Broad Institute Genomics Platform"/>
            <consortium name="The Broad Institute Genome Sequencing Center for Infectious Disease"/>
            <person name="Wu L."/>
            <person name="Ma J."/>
        </authorList>
    </citation>
    <scope>NUCLEOTIDE SEQUENCE [LARGE SCALE GENOMIC DNA]</scope>
    <source>
        <strain evidence="4 5">JCM 15577</strain>
    </source>
</reference>
<organism evidence="4 5">
    <name type="scientific">Microbacterium sediminicola</name>
    <dbReference type="NCBI Taxonomy" id="415210"/>
    <lineage>
        <taxon>Bacteria</taxon>
        <taxon>Bacillati</taxon>
        <taxon>Actinomycetota</taxon>
        <taxon>Actinomycetes</taxon>
        <taxon>Micrococcales</taxon>
        <taxon>Microbacteriaceae</taxon>
        <taxon>Microbacterium</taxon>
    </lineage>
</organism>
<dbReference type="PANTHER" id="PTHR44591:SF3">
    <property type="entry name" value="RESPONSE REGULATORY DOMAIN-CONTAINING PROTEIN"/>
    <property type="match status" value="1"/>
</dbReference>
<name>A0ABN2IK29_9MICO</name>
<dbReference type="SMART" id="SM00448">
    <property type="entry name" value="REC"/>
    <property type="match status" value="1"/>
</dbReference>
<evidence type="ECO:0000313" key="5">
    <source>
        <dbReference type="Proteomes" id="UP001501690"/>
    </source>
</evidence>
<evidence type="ECO:0000256" key="1">
    <source>
        <dbReference type="ARBA" id="ARBA00022553"/>
    </source>
</evidence>
<evidence type="ECO:0000256" key="2">
    <source>
        <dbReference type="PROSITE-ProRule" id="PRU00169"/>
    </source>
</evidence>
<evidence type="ECO:0000313" key="4">
    <source>
        <dbReference type="EMBL" id="GAA1706496.1"/>
    </source>
</evidence>
<feature type="modified residue" description="4-aspartylphosphate" evidence="2">
    <location>
        <position position="64"/>
    </location>
</feature>